<dbReference type="PANTHER" id="PTHR11717">
    <property type="entry name" value="LOW MOLECULAR WEIGHT PROTEIN TYROSINE PHOSPHATASE"/>
    <property type="match status" value="1"/>
</dbReference>
<evidence type="ECO:0000256" key="2">
    <source>
        <dbReference type="ARBA" id="ARBA00051722"/>
    </source>
</evidence>
<sequence length="161" mass="17905">MAQPSVRSILFVCTGNIFRSLAAEYALKQYREPSGLYRVGSAGIEAKPQSIHPIVRARLVERGADPAGHLQRKLTQALLDEADCVVAMGRDHQEAVQRLFGRSIPLFNQLCCARDEPILDLHEAIPTWEQDVELAQAYVVSVVDHICDAIPHFAARLSYLL</sequence>
<dbReference type="PANTHER" id="PTHR11717:SF31">
    <property type="entry name" value="LOW MOLECULAR WEIGHT PROTEIN-TYROSINE-PHOSPHATASE ETP-RELATED"/>
    <property type="match status" value="1"/>
</dbReference>
<dbReference type="Proteomes" id="UP000248168">
    <property type="component" value="Unassembled WGS sequence"/>
</dbReference>
<evidence type="ECO:0000259" key="3">
    <source>
        <dbReference type="SMART" id="SM00226"/>
    </source>
</evidence>
<comment type="catalytic activity">
    <reaction evidence="2">
        <text>O-phospho-L-tyrosyl-[protein] + H2O = L-tyrosyl-[protein] + phosphate</text>
        <dbReference type="Rhea" id="RHEA:10684"/>
        <dbReference type="Rhea" id="RHEA-COMP:10136"/>
        <dbReference type="Rhea" id="RHEA-COMP:20101"/>
        <dbReference type="ChEBI" id="CHEBI:15377"/>
        <dbReference type="ChEBI" id="CHEBI:43474"/>
        <dbReference type="ChEBI" id="CHEBI:46858"/>
        <dbReference type="ChEBI" id="CHEBI:61978"/>
        <dbReference type="EC" id="3.1.3.48"/>
    </reaction>
</comment>
<organism evidence="4 5">
    <name type="scientific">Nitrospira lenta</name>
    <dbReference type="NCBI Taxonomy" id="1436998"/>
    <lineage>
        <taxon>Bacteria</taxon>
        <taxon>Pseudomonadati</taxon>
        <taxon>Nitrospirota</taxon>
        <taxon>Nitrospiria</taxon>
        <taxon>Nitrospirales</taxon>
        <taxon>Nitrospiraceae</taxon>
        <taxon>Nitrospira</taxon>
    </lineage>
</organism>
<dbReference type="RefSeq" id="WP_121988345.1">
    <property type="nucleotide sequence ID" value="NZ_OUNR01000001.1"/>
</dbReference>
<dbReference type="InterPro" id="IPR023485">
    <property type="entry name" value="Ptyr_pPase"/>
</dbReference>
<dbReference type="InParanoid" id="A0A330L2B4"/>
<evidence type="ECO:0000256" key="1">
    <source>
        <dbReference type="ARBA" id="ARBA00013064"/>
    </source>
</evidence>
<evidence type="ECO:0000313" key="5">
    <source>
        <dbReference type="Proteomes" id="UP000248168"/>
    </source>
</evidence>
<dbReference type="Pfam" id="PF01451">
    <property type="entry name" value="LMWPc"/>
    <property type="match status" value="1"/>
</dbReference>
<keyword evidence="4" id="KW-0378">Hydrolase</keyword>
<dbReference type="AlphaFoldDB" id="A0A330L2B4"/>
<dbReference type="EMBL" id="OUNR01000001">
    <property type="protein sequence ID" value="SPP63880.1"/>
    <property type="molecule type" value="Genomic_DNA"/>
</dbReference>
<dbReference type="SUPFAM" id="SSF52788">
    <property type="entry name" value="Phosphotyrosine protein phosphatases I"/>
    <property type="match status" value="1"/>
</dbReference>
<dbReference type="OrthoDB" id="9791751at2"/>
<proteinExistence type="predicted"/>
<name>A0A330L2B4_9BACT</name>
<dbReference type="Gene3D" id="3.40.50.2300">
    <property type="match status" value="1"/>
</dbReference>
<dbReference type="GO" id="GO:0004725">
    <property type="term" value="F:protein tyrosine phosphatase activity"/>
    <property type="evidence" value="ECO:0007669"/>
    <property type="project" value="UniProtKB-EC"/>
</dbReference>
<evidence type="ECO:0000313" key="4">
    <source>
        <dbReference type="EMBL" id="SPP63880.1"/>
    </source>
</evidence>
<dbReference type="InterPro" id="IPR036196">
    <property type="entry name" value="Ptyr_pPase_sf"/>
</dbReference>
<gene>
    <name evidence="4" type="ORF">NITLEN_10966</name>
</gene>
<dbReference type="SMART" id="SM00226">
    <property type="entry name" value="LMWPc"/>
    <property type="match status" value="1"/>
</dbReference>
<dbReference type="InterPro" id="IPR050438">
    <property type="entry name" value="LMW_PTPase"/>
</dbReference>
<keyword evidence="5" id="KW-1185">Reference proteome</keyword>
<protein>
    <recommendedName>
        <fullName evidence="1">protein-tyrosine-phosphatase</fullName>
        <ecNumber evidence="1">3.1.3.48</ecNumber>
    </recommendedName>
</protein>
<feature type="domain" description="Phosphotyrosine protein phosphatase I" evidence="3">
    <location>
        <begin position="7"/>
        <end position="156"/>
    </location>
</feature>
<accession>A0A330L2B4</accession>
<dbReference type="EC" id="3.1.3.48" evidence="1"/>
<reference evidence="5" key="1">
    <citation type="submission" date="2018-04" db="EMBL/GenBank/DDBJ databases">
        <authorList>
            <person name="Lucker S."/>
            <person name="Sakoula D."/>
        </authorList>
    </citation>
    <scope>NUCLEOTIDE SEQUENCE [LARGE SCALE GENOMIC DNA]</scope>
</reference>